<organism evidence="9">
    <name type="scientific">Guillardia theta (strain CCMP2712)</name>
    <name type="common">Cryptophyte</name>
    <dbReference type="NCBI Taxonomy" id="905079"/>
    <lineage>
        <taxon>Eukaryota</taxon>
        <taxon>Cryptophyceae</taxon>
        <taxon>Pyrenomonadales</taxon>
        <taxon>Geminigeraceae</taxon>
        <taxon>Guillardia</taxon>
    </lineage>
</organism>
<dbReference type="eggNOG" id="KOG2261">
    <property type="taxonomic scope" value="Eukaryota"/>
</dbReference>
<feature type="region of interest" description="Disordered" evidence="7">
    <location>
        <begin position="414"/>
        <end position="452"/>
    </location>
</feature>
<dbReference type="PaxDb" id="55529-EKX53255"/>
<dbReference type="GO" id="GO:0035267">
    <property type="term" value="C:NuA4 histone acetyltransferase complex"/>
    <property type="evidence" value="ECO:0007669"/>
    <property type="project" value="InterPro"/>
</dbReference>
<reference evidence="10" key="3">
    <citation type="submission" date="2015-06" db="UniProtKB">
        <authorList>
            <consortium name="EnsemblProtists"/>
        </authorList>
    </citation>
    <scope>IDENTIFICATION</scope>
</reference>
<feature type="compositionally biased region" description="Basic residues" evidence="7">
    <location>
        <begin position="225"/>
        <end position="236"/>
    </location>
</feature>
<feature type="domain" description="Enhancer of polycomb-like N-terminal" evidence="8">
    <location>
        <begin position="62"/>
        <end position="154"/>
    </location>
</feature>
<sequence>MSNRAFRPRPIDFSRPMPVVKSQRDLEVNEDGVLVPKKEALEPESLLDMNDVGDEDMETLRILNEQYDKESKKANIPVPPIIVIDDYDKHVAKDFVRPSHYLRYKAPSEKELDDVVEYEMDDEDIEFVTKTLPAMKVTLKEEKFEQIVDRLEKESFKLGKMCEMSVLETYKLGGGKQVTQVFDYWVKKRSKTGRALIRRFQPPTPISDMSPHSTFRPREKEEKRIRRTRKNDKDAHKKLKGLQADFRRAKEILERVFAKDIKDVPTSIISEHDSFFKELQREKLKRATAQKKPEGLEEDGNRSHVPQAARPRQVPSRQVAGSANAEEEVLKLEEPIVSAEKAEQLRRCFQHLMKSWDEDGDSAGTSVLPITKDAKFCTSSTPDRESLIYRGRARIGRGGRVIFDRCTSNAYDAHRTGDEWDDSVGSKRSRHNADLDISHSKLRGMETGQKTN</sequence>
<dbReference type="InterPro" id="IPR024943">
    <property type="entry name" value="Enhancer_polycomb"/>
</dbReference>
<evidence type="ECO:0000256" key="1">
    <source>
        <dbReference type="ARBA" id="ARBA00004123"/>
    </source>
</evidence>
<evidence type="ECO:0000256" key="2">
    <source>
        <dbReference type="ARBA" id="ARBA00008035"/>
    </source>
</evidence>
<dbReference type="PANTHER" id="PTHR14898">
    <property type="entry name" value="ENHANCER OF POLYCOMB"/>
    <property type="match status" value="1"/>
</dbReference>
<keyword evidence="3 6" id="KW-0805">Transcription regulation</keyword>
<evidence type="ECO:0000313" key="10">
    <source>
        <dbReference type="EnsemblProtists" id="EKX53255"/>
    </source>
</evidence>
<evidence type="ECO:0000256" key="7">
    <source>
        <dbReference type="SAM" id="MobiDB-lite"/>
    </source>
</evidence>
<evidence type="ECO:0000259" key="8">
    <source>
        <dbReference type="Pfam" id="PF10513"/>
    </source>
</evidence>
<dbReference type="GO" id="GO:0005634">
    <property type="term" value="C:nucleus"/>
    <property type="evidence" value="ECO:0007669"/>
    <property type="project" value="UniProtKB-SubCell"/>
</dbReference>
<evidence type="ECO:0000256" key="3">
    <source>
        <dbReference type="ARBA" id="ARBA00023015"/>
    </source>
</evidence>
<evidence type="ECO:0000256" key="4">
    <source>
        <dbReference type="ARBA" id="ARBA00023163"/>
    </source>
</evidence>
<dbReference type="EnsemblProtists" id="EKX53255">
    <property type="protein sequence ID" value="EKX53255"/>
    <property type="gene ID" value="GUITHDRAFT_100962"/>
</dbReference>
<protein>
    <recommendedName>
        <fullName evidence="6">Enhancer of polycomb-like protein</fullName>
    </recommendedName>
</protein>
<dbReference type="STRING" id="905079.L1JYG8"/>
<evidence type="ECO:0000256" key="5">
    <source>
        <dbReference type="ARBA" id="ARBA00023242"/>
    </source>
</evidence>
<dbReference type="AlphaFoldDB" id="L1JYG8"/>
<dbReference type="OMA" id="YWAAKRQ"/>
<evidence type="ECO:0000256" key="6">
    <source>
        <dbReference type="RuleBase" id="RU361124"/>
    </source>
</evidence>
<dbReference type="RefSeq" id="XP_005840235.1">
    <property type="nucleotide sequence ID" value="XM_005840178.1"/>
</dbReference>
<reference evidence="11" key="2">
    <citation type="submission" date="2012-11" db="EMBL/GenBank/DDBJ databases">
        <authorList>
            <person name="Kuo A."/>
            <person name="Curtis B.A."/>
            <person name="Tanifuji G."/>
            <person name="Burki F."/>
            <person name="Gruber A."/>
            <person name="Irimia M."/>
            <person name="Maruyama S."/>
            <person name="Arias M.C."/>
            <person name="Ball S.G."/>
            <person name="Gile G.H."/>
            <person name="Hirakawa Y."/>
            <person name="Hopkins J.F."/>
            <person name="Rensing S.A."/>
            <person name="Schmutz J."/>
            <person name="Symeonidi A."/>
            <person name="Elias M."/>
            <person name="Eveleigh R.J."/>
            <person name="Herman E.K."/>
            <person name="Klute M.J."/>
            <person name="Nakayama T."/>
            <person name="Obornik M."/>
            <person name="Reyes-Prieto A."/>
            <person name="Armbrust E.V."/>
            <person name="Aves S.J."/>
            <person name="Beiko R.G."/>
            <person name="Coutinho P."/>
            <person name="Dacks J.B."/>
            <person name="Durnford D.G."/>
            <person name="Fast N.M."/>
            <person name="Green B.R."/>
            <person name="Grisdale C."/>
            <person name="Hempe F."/>
            <person name="Henrissat B."/>
            <person name="Hoppner M.P."/>
            <person name="Ishida K.-I."/>
            <person name="Kim E."/>
            <person name="Koreny L."/>
            <person name="Kroth P.G."/>
            <person name="Liu Y."/>
            <person name="Malik S.-B."/>
            <person name="Maier U.G."/>
            <person name="McRose D."/>
            <person name="Mock T."/>
            <person name="Neilson J.A."/>
            <person name="Onodera N.T."/>
            <person name="Poole A.M."/>
            <person name="Pritham E.J."/>
            <person name="Richards T.A."/>
            <person name="Rocap G."/>
            <person name="Roy S.W."/>
            <person name="Sarai C."/>
            <person name="Schaack S."/>
            <person name="Shirato S."/>
            <person name="Slamovits C.H."/>
            <person name="Spencer D.F."/>
            <person name="Suzuki S."/>
            <person name="Worden A.Z."/>
            <person name="Zauner S."/>
            <person name="Barry K."/>
            <person name="Bell C."/>
            <person name="Bharti A.K."/>
            <person name="Crow J.A."/>
            <person name="Grimwood J."/>
            <person name="Kramer R."/>
            <person name="Lindquist E."/>
            <person name="Lucas S."/>
            <person name="Salamov A."/>
            <person name="McFadden G.I."/>
            <person name="Lane C.E."/>
            <person name="Keeling P.J."/>
            <person name="Gray M.W."/>
            <person name="Grigoriev I.V."/>
            <person name="Archibald J.M."/>
        </authorList>
    </citation>
    <scope>NUCLEOTIDE SEQUENCE</scope>
    <source>
        <strain evidence="11">CCMP2712</strain>
    </source>
</reference>
<gene>
    <name evidence="9" type="ORF">GUITHDRAFT_100962</name>
</gene>
<dbReference type="KEGG" id="gtt:GUITHDRAFT_100962"/>
<dbReference type="HOGENOM" id="CLU_606158_0_0_1"/>
<evidence type="ECO:0000313" key="9">
    <source>
        <dbReference type="EMBL" id="EKX53255.1"/>
    </source>
</evidence>
<reference evidence="9 11" key="1">
    <citation type="journal article" date="2012" name="Nature">
        <title>Algal genomes reveal evolutionary mosaicism and the fate of nucleomorphs.</title>
        <authorList>
            <consortium name="DOE Joint Genome Institute"/>
            <person name="Curtis B.A."/>
            <person name="Tanifuji G."/>
            <person name="Burki F."/>
            <person name="Gruber A."/>
            <person name="Irimia M."/>
            <person name="Maruyama S."/>
            <person name="Arias M.C."/>
            <person name="Ball S.G."/>
            <person name="Gile G.H."/>
            <person name="Hirakawa Y."/>
            <person name="Hopkins J.F."/>
            <person name="Kuo A."/>
            <person name="Rensing S.A."/>
            <person name="Schmutz J."/>
            <person name="Symeonidi A."/>
            <person name="Elias M."/>
            <person name="Eveleigh R.J."/>
            <person name="Herman E.K."/>
            <person name="Klute M.J."/>
            <person name="Nakayama T."/>
            <person name="Obornik M."/>
            <person name="Reyes-Prieto A."/>
            <person name="Armbrust E.V."/>
            <person name="Aves S.J."/>
            <person name="Beiko R.G."/>
            <person name="Coutinho P."/>
            <person name="Dacks J.B."/>
            <person name="Durnford D.G."/>
            <person name="Fast N.M."/>
            <person name="Green B.R."/>
            <person name="Grisdale C.J."/>
            <person name="Hempel F."/>
            <person name="Henrissat B."/>
            <person name="Hoppner M.P."/>
            <person name="Ishida K."/>
            <person name="Kim E."/>
            <person name="Koreny L."/>
            <person name="Kroth P.G."/>
            <person name="Liu Y."/>
            <person name="Malik S.B."/>
            <person name="Maier U.G."/>
            <person name="McRose D."/>
            <person name="Mock T."/>
            <person name="Neilson J.A."/>
            <person name="Onodera N.T."/>
            <person name="Poole A.M."/>
            <person name="Pritham E.J."/>
            <person name="Richards T.A."/>
            <person name="Rocap G."/>
            <person name="Roy S.W."/>
            <person name="Sarai C."/>
            <person name="Schaack S."/>
            <person name="Shirato S."/>
            <person name="Slamovits C.H."/>
            <person name="Spencer D.F."/>
            <person name="Suzuki S."/>
            <person name="Worden A.Z."/>
            <person name="Zauner S."/>
            <person name="Barry K."/>
            <person name="Bell C."/>
            <person name="Bharti A.K."/>
            <person name="Crow J.A."/>
            <person name="Grimwood J."/>
            <person name="Kramer R."/>
            <person name="Lindquist E."/>
            <person name="Lucas S."/>
            <person name="Salamov A."/>
            <person name="McFadden G.I."/>
            <person name="Lane C.E."/>
            <person name="Keeling P.J."/>
            <person name="Gray M.W."/>
            <person name="Grigoriev I.V."/>
            <person name="Archibald J.M."/>
        </authorList>
    </citation>
    <scope>NUCLEOTIDE SEQUENCE</scope>
    <source>
        <strain evidence="9 11">CCMP2712</strain>
    </source>
</reference>
<dbReference type="GeneID" id="17310112"/>
<evidence type="ECO:0000313" key="11">
    <source>
        <dbReference type="Proteomes" id="UP000011087"/>
    </source>
</evidence>
<dbReference type="Proteomes" id="UP000011087">
    <property type="component" value="Unassembled WGS sequence"/>
</dbReference>
<keyword evidence="11" id="KW-1185">Reference proteome</keyword>
<dbReference type="InterPro" id="IPR019542">
    <property type="entry name" value="Enhancer_polycomb-like_N"/>
</dbReference>
<proteinExistence type="inferred from homology"/>
<feature type="region of interest" description="Disordered" evidence="7">
    <location>
        <begin position="201"/>
        <end position="236"/>
    </location>
</feature>
<dbReference type="OrthoDB" id="435275at2759"/>
<feature type="region of interest" description="Disordered" evidence="7">
    <location>
        <begin position="284"/>
        <end position="326"/>
    </location>
</feature>
<comment type="similarity">
    <text evidence="2 6">Belongs to the enhancer of polycomb family.</text>
</comment>
<feature type="compositionally biased region" description="Basic and acidic residues" evidence="7">
    <location>
        <begin position="291"/>
        <end position="302"/>
    </location>
</feature>
<comment type="subcellular location">
    <subcellularLocation>
        <location evidence="1 6">Nucleus</location>
    </subcellularLocation>
</comment>
<accession>L1JYG8</accession>
<dbReference type="GO" id="GO:0006357">
    <property type="term" value="P:regulation of transcription by RNA polymerase II"/>
    <property type="evidence" value="ECO:0007669"/>
    <property type="project" value="InterPro"/>
</dbReference>
<dbReference type="EMBL" id="JH992970">
    <property type="protein sequence ID" value="EKX53255.1"/>
    <property type="molecule type" value="Genomic_DNA"/>
</dbReference>
<keyword evidence="5 6" id="KW-0539">Nucleus</keyword>
<name>L1JYG8_GUITC</name>
<dbReference type="Pfam" id="PF10513">
    <property type="entry name" value="EPL1"/>
    <property type="match status" value="1"/>
</dbReference>
<keyword evidence="4 6" id="KW-0804">Transcription</keyword>